<dbReference type="GO" id="GO:0016788">
    <property type="term" value="F:hydrolase activity, acting on ester bonds"/>
    <property type="evidence" value="ECO:0007669"/>
    <property type="project" value="InterPro"/>
</dbReference>
<dbReference type="GO" id="GO:0000166">
    <property type="term" value="F:nucleotide binding"/>
    <property type="evidence" value="ECO:0007669"/>
    <property type="project" value="UniProtKB-KW"/>
</dbReference>
<dbReference type="InterPro" id="IPR006146">
    <property type="entry name" value="5'-Nucleotdase_CS"/>
</dbReference>
<feature type="compositionally biased region" description="Basic and acidic residues" evidence="4">
    <location>
        <begin position="559"/>
        <end position="578"/>
    </location>
</feature>
<keyword evidence="3" id="KW-0378">Hydrolase</keyword>
<dbReference type="SUPFAM" id="SSF56300">
    <property type="entry name" value="Metallo-dependent phosphatases"/>
    <property type="match status" value="1"/>
</dbReference>
<evidence type="ECO:0000256" key="3">
    <source>
        <dbReference type="RuleBase" id="RU362119"/>
    </source>
</evidence>
<evidence type="ECO:0000259" key="6">
    <source>
        <dbReference type="Pfam" id="PF02872"/>
    </source>
</evidence>
<feature type="signal peptide" evidence="3">
    <location>
        <begin position="1"/>
        <end position="21"/>
    </location>
</feature>
<dbReference type="PRINTS" id="PR01607">
    <property type="entry name" value="APYRASEFAMLY"/>
</dbReference>
<evidence type="ECO:0000256" key="4">
    <source>
        <dbReference type="SAM" id="MobiDB-lite"/>
    </source>
</evidence>
<dbReference type="Proteomes" id="UP001150569">
    <property type="component" value="Unassembled WGS sequence"/>
</dbReference>
<dbReference type="Gene3D" id="3.60.21.10">
    <property type="match status" value="1"/>
</dbReference>
<reference evidence="7" key="1">
    <citation type="submission" date="2022-07" db="EMBL/GenBank/DDBJ databases">
        <title>Phylogenomic reconstructions and comparative analyses of Kickxellomycotina fungi.</title>
        <authorList>
            <person name="Reynolds N.K."/>
            <person name="Stajich J.E."/>
            <person name="Barry K."/>
            <person name="Grigoriev I.V."/>
            <person name="Crous P."/>
            <person name="Smith M.E."/>
        </authorList>
    </citation>
    <scope>NUCLEOTIDE SEQUENCE</scope>
    <source>
        <strain evidence="7">RSA 861</strain>
    </source>
</reference>
<dbReference type="PROSITE" id="PS00786">
    <property type="entry name" value="5_NUCLEOTIDASE_2"/>
    <property type="match status" value="1"/>
</dbReference>
<dbReference type="InterPro" id="IPR036907">
    <property type="entry name" value="5'-Nucleotdase_C_sf"/>
</dbReference>
<evidence type="ECO:0008006" key="9">
    <source>
        <dbReference type="Google" id="ProtNLM"/>
    </source>
</evidence>
<evidence type="ECO:0000259" key="5">
    <source>
        <dbReference type="Pfam" id="PF00149"/>
    </source>
</evidence>
<dbReference type="PANTHER" id="PTHR11575">
    <property type="entry name" value="5'-NUCLEOTIDASE-RELATED"/>
    <property type="match status" value="1"/>
</dbReference>
<dbReference type="AlphaFoldDB" id="A0A9W8DNL5"/>
<gene>
    <name evidence="7" type="ORF">IWQ60_009998</name>
</gene>
<dbReference type="OrthoDB" id="10252235at2759"/>
<dbReference type="GO" id="GO:0046872">
    <property type="term" value="F:metal ion binding"/>
    <property type="evidence" value="ECO:0007669"/>
    <property type="project" value="InterPro"/>
</dbReference>
<proteinExistence type="inferred from homology"/>
<accession>A0A9W8DNL5</accession>
<evidence type="ECO:0000313" key="7">
    <source>
        <dbReference type="EMBL" id="KAJ1911739.1"/>
    </source>
</evidence>
<dbReference type="SUPFAM" id="SSF55816">
    <property type="entry name" value="5'-nucleotidase (syn. UDP-sugar hydrolase), C-terminal domain"/>
    <property type="match status" value="1"/>
</dbReference>
<name>A0A9W8DNL5_9FUNG</name>
<comment type="caution">
    <text evidence="7">The sequence shown here is derived from an EMBL/GenBank/DDBJ whole genome shotgun (WGS) entry which is preliminary data.</text>
</comment>
<dbReference type="PANTHER" id="PTHR11575:SF24">
    <property type="entry name" value="5'-NUCLEOTIDASE"/>
    <property type="match status" value="1"/>
</dbReference>
<dbReference type="InterPro" id="IPR029052">
    <property type="entry name" value="Metallo-depent_PP-like"/>
</dbReference>
<dbReference type="InterPro" id="IPR008334">
    <property type="entry name" value="5'-Nucleotdase_C"/>
</dbReference>
<evidence type="ECO:0000256" key="1">
    <source>
        <dbReference type="ARBA" id="ARBA00006654"/>
    </source>
</evidence>
<feature type="region of interest" description="Disordered" evidence="4">
    <location>
        <begin position="559"/>
        <end position="598"/>
    </location>
</feature>
<dbReference type="EMBL" id="JANBPT010000899">
    <property type="protein sequence ID" value="KAJ1911739.1"/>
    <property type="molecule type" value="Genomic_DNA"/>
</dbReference>
<dbReference type="InterPro" id="IPR006179">
    <property type="entry name" value="5_nucleotidase/apyrase"/>
</dbReference>
<organism evidence="7 8">
    <name type="scientific">Tieghemiomyces parasiticus</name>
    <dbReference type="NCBI Taxonomy" id="78921"/>
    <lineage>
        <taxon>Eukaryota</taxon>
        <taxon>Fungi</taxon>
        <taxon>Fungi incertae sedis</taxon>
        <taxon>Zoopagomycota</taxon>
        <taxon>Kickxellomycotina</taxon>
        <taxon>Dimargaritomycetes</taxon>
        <taxon>Dimargaritales</taxon>
        <taxon>Dimargaritaceae</taxon>
        <taxon>Tieghemiomyces</taxon>
    </lineage>
</organism>
<keyword evidence="2 3" id="KW-0732">Signal</keyword>
<evidence type="ECO:0000256" key="2">
    <source>
        <dbReference type="ARBA" id="ARBA00022729"/>
    </source>
</evidence>
<feature type="domain" description="Calcineurin-like phosphoesterase" evidence="5">
    <location>
        <begin position="85"/>
        <end position="302"/>
    </location>
</feature>
<dbReference type="GO" id="GO:0009166">
    <property type="term" value="P:nucleotide catabolic process"/>
    <property type="evidence" value="ECO:0007669"/>
    <property type="project" value="InterPro"/>
</dbReference>
<sequence length="664" mass="73242">MVAIIPYLLSSLSLSWYGAGATSVVTEAVTAVYPPSPFHAGSAPTHQLSYHFDHSAALTQADAAVPFHTTHGLAYGTAQDISREIRLIFTNDLHAHEMPFNHVYTDCTPEDVNQGLCVAGAARRATTFRALERGVQNVLRLDGGDVFEGHPLFNYYWGNDTALLMNYMRYNAMTIGNHEFDKGVAHLVRFYALLDFPVVCTNVDLTEEPSLAQYVKPSIKFPEYGIALVAFTTITTPFISTGTGQVKFLDPVKPVQDEIHRLRKEGYQTIVGLSHSGIRTDKQVGRETEGLDLIFGGHSHTYLSDDPDHPETKGPYPVTVYNRVGRPVYIVQAKKFGEYVGYLDVSLNAEGRITWLSGRPVHMGPDVPEDPEVRDLVEAMYQPVQKLSDQIMGHSAVDMPHPPCKVGECLLANLVTDALGDYDPTAPSLLSTEISAKISEFTGTARPTSLDDDNALSVAATDTAAWPKADIVLINSDGMRSGLPAGPIRLDHIVGLFSFRDEIVMAKMTGRHIRNSIIGSVQEVSPVDQVRVTCFVQFSGVKMLYNPVAKTVHELYVPKKKMPGEPRQQKHGREGGHDTDDEEEDEDVDGGDNTPFPGWEVMDDNAVYNVLTLKYLADGNDHIIRPPIKDYTRVNDIVTILAHYLRVHGQVHPVIDGRMTPVEV</sequence>
<comment type="similarity">
    <text evidence="1 3">Belongs to the 5'-nucleotidase family.</text>
</comment>
<feature type="compositionally biased region" description="Acidic residues" evidence="4">
    <location>
        <begin position="579"/>
        <end position="590"/>
    </location>
</feature>
<dbReference type="InterPro" id="IPR004843">
    <property type="entry name" value="Calcineurin-like_PHP"/>
</dbReference>
<evidence type="ECO:0000313" key="8">
    <source>
        <dbReference type="Proteomes" id="UP001150569"/>
    </source>
</evidence>
<dbReference type="Pfam" id="PF02872">
    <property type="entry name" value="5_nucleotid_C"/>
    <property type="match status" value="1"/>
</dbReference>
<keyword evidence="8" id="KW-1185">Reference proteome</keyword>
<dbReference type="Gene3D" id="3.90.780.10">
    <property type="entry name" value="5'-Nucleotidase, C-terminal domain"/>
    <property type="match status" value="1"/>
</dbReference>
<protein>
    <recommendedName>
        <fullName evidence="9">5'-nucleotidase</fullName>
    </recommendedName>
</protein>
<feature type="domain" description="5'-Nucleotidase C-terminal" evidence="6">
    <location>
        <begin position="392"/>
        <end position="622"/>
    </location>
</feature>
<dbReference type="Pfam" id="PF00149">
    <property type="entry name" value="Metallophos"/>
    <property type="match status" value="1"/>
</dbReference>
<feature type="chain" id="PRO_5041019063" description="5'-nucleotidase" evidence="3">
    <location>
        <begin position="22"/>
        <end position="664"/>
    </location>
</feature>
<keyword evidence="3" id="KW-0547">Nucleotide-binding</keyword>